<dbReference type="EMBL" id="UYYB01020399">
    <property type="protein sequence ID" value="VDM71439.1"/>
    <property type="molecule type" value="Genomic_DNA"/>
</dbReference>
<evidence type="ECO:0000313" key="2">
    <source>
        <dbReference type="Proteomes" id="UP000270094"/>
    </source>
</evidence>
<sequence>MSQVDDVFQKNCVDNDYGYDASVDCLLDCLKTVLLEVRAYEGRRIDMPLRKDDKTARILGRGVFDSTDIVTSTESVFSRRFDLTVDVFRNLDGVRSHNAPDLTVLTSISKLTWRMTSDFYILFRGVLEKNFGDTLIPIPETIPMEILQRPTTGCEVGSDFKYATLSFRLLLSEVELDCRVSKNYKKELGL</sequence>
<accession>A0A3P7IW77</accession>
<gene>
    <name evidence="1" type="ORF">SVUK_LOCUS6437</name>
</gene>
<keyword evidence="2" id="KW-1185">Reference proteome</keyword>
<dbReference type="AlphaFoldDB" id="A0A3P7IW77"/>
<organism evidence="1 2">
    <name type="scientific">Strongylus vulgaris</name>
    <name type="common">Blood worm</name>
    <dbReference type="NCBI Taxonomy" id="40348"/>
    <lineage>
        <taxon>Eukaryota</taxon>
        <taxon>Metazoa</taxon>
        <taxon>Ecdysozoa</taxon>
        <taxon>Nematoda</taxon>
        <taxon>Chromadorea</taxon>
        <taxon>Rhabditida</taxon>
        <taxon>Rhabditina</taxon>
        <taxon>Rhabditomorpha</taxon>
        <taxon>Strongyloidea</taxon>
        <taxon>Strongylidae</taxon>
        <taxon>Strongylus</taxon>
    </lineage>
</organism>
<dbReference type="OrthoDB" id="5848031at2759"/>
<reference evidence="1 2" key="1">
    <citation type="submission" date="2018-11" db="EMBL/GenBank/DDBJ databases">
        <authorList>
            <consortium name="Pathogen Informatics"/>
        </authorList>
    </citation>
    <scope>NUCLEOTIDE SEQUENCE [LARGE SCALE GENOMIC DNA]</scope>
</reference>
<protein>
    <submittedName>
        <fullName evidence="1">Uncharacterized protein</fullName>
    </submittedName>
</protein>
<dbReference type="Proteomes" id="UP000270094">
    <property type="component" value="Unassembled WGS sequence"/>
</dbReference>
<proteinExistence type="predicted"/>
<evidence type="ECO:0000313" key="1">
    <source>
        <dbReference type="EMBL" id="VDM71439.1"/>
    </source>
</evidence>
<name>A0A3P7IW77_STRVU</name>